<name>A0ABQ3GJZ7_9MICC</name>
<keyword evidence="4" id="KW-1185">Reference proteome</keyword>
<organism evidence="3 4">
    <name type="scientific">Zhihengliuella salsuginis</name>
    <dbReference type="NCBI Taxonomy" id="578222"/>
    <lineage>
        <taxon>Bacteria</taxon>
        <taxon>Bacillati</taxon>
        <taxon>Actinomycetota</taxon>
        <taxon>Actinomycetes</taxon>
        <taxon>Micrococcales</taxon>
        <taxon>Micrococcaceae</taxon>
        <taxon>Zhihengliuella</taxon>
    </lineage>
</organism>
<comment type="caution">
    <text evidence="3">The sequence shown here is derived from an EMBL/GenBank/DDBJ whole genome shotgun (WGS) entry which is preliminary data.</text>
</comment>
<feature type="compositionally biased region" description="Polar residues" evidence="1">
    <location>
        <begin position="1"/>
        <end position="10"/>
    </location>
</feature>
<feature type="transmembrane region" description="Helical" evidence="2">
    <location>
        <begin position="85"/>
        <end position="107"/>
    </location>
</feature>
<accession>A0ABQ3GJZ7</accession>
<feature type="region of interest" description="Disordered" evidence="1">
    <location>
        <begin position="1"/>
        <end position="22"/>
    </location>
</feature>
<evidence type="ECO:0000256" key="2">
    <source>
        <dbReference type="SAM" id="Phobius"/>
    </source>
</evidence>
<dbReference type="RefSeq" id="WP_189351059.1">
    <property type="nucleotide sequence ID" value="NZ_BMXK01000012.1"/>
</dbReference>
<reference evidence="4" key="1">
    <citation type="journal article" date="2019" name="Int. J. Syst. Evol. Microbiol.">
        <title>The Global Catalogue of Microorganisms (GCM) 10K type strain sequencing project: providing services to taxonomists for standard genome sequencing and annotation.</title>
        <authorList>
            <consortium name="The Broad Institute Genomics Platform"/>
            <consortium name="The Broad Institute Genome Sequencing Center for Infectious Disease"/>
            <person name="Wu L."/>
            <person name="Ma J."/>
        </authorList>
    </citation>
    <scope>NUCLEOTIDE SEQUENCE [LARGE SCALE GENOMIC DNA]</scope>
    <source>
        <strain evidence="4">KCTC 19466</strain>
    </source>
</reference>
<keyword evidence="2" id="KW-1133">Transmembrane helix</keyword>
<keyword evidence="2" id="KW-0812">Transmembrane</keyword>
<protein>
    <submittedName>
        <fullName evidence="3">Uncharacterized protein</fullName>
    </submittedName>
</protein>
<evidence type="ECO:0000256" key="1">
    <source>
        <dbReference type="SAM" id="MobiDB-lite"/>
    </source>
</evidence>
<evidence type="ECO:0000313" key="3">
    <source>
        <dbReference type="EMBL" id="GHD11681.1"/>
    </source>
</evidence>
<dbReference type="EMBL" id="BMXK01000012">
    <property type="protein sequence ID" value="GHD11681.1"/>
    <property type="molecule type" value="Genomic_DNA"/>
</dbReference>
<dbReference type="Proteomes" id="UP000642819">
    <property type="component" value="Unassembled WGS sequence"/>
</dbReference>
<keyword evidence="2" id="KW-0472">Membrane</keyword>
<proteinExistence type="predicted"/>
<evidence type="ECO:0000313" key="4">
    <source>
        <dbReference type="Proteomes" id="UP000642819"/>
    </source>
</evidence>
<sequence>MGRQASQGSRTDADGVVPGARHARQEGRFAIRTGYPDPFLPPFDAAPLLGTTRHSAGPAEPHEDTGFIKLISQAPTADKIARKRLVARAILIIAVAAVPLVALGLYLS</sequence>
<gene>
    <name evidence="3" type="ORF">GCM10008096_26340</name>
</gene>